<dbReference type="Pfam" id="PF13640">
    <property type="entry name" value="2OG-FeII_Oxy_3"/>
    <property type="match status" value="1"/>
</dbReference>
<evidence type="ECO:0000256" key="6">
    <source>
        <dbReference type="ARBA" id="ARBA00023004"/>
    </source>
</evidence>
<sequence length="218" mass="24583">MFKQLKILDQNQVNEVKKIAARAQFVDGKISNPHSKVKNNLQLHDLEAYNKTSKILHDALMSNPEFTDFAFPEKIAPPLITRYQPGMQYGLHADSAIIPLPDGPIRSDISCTIFLSGPNDSKGGALHVTQGEAGMRFKGLPGTAIVYPSHTLHEVEPISEGERIVAITFIQSKVRDVMKRNLLYELNEVAALEGLNMKDENYMRMQALQYNLMRMWMD</sequence>
<evidence type="ECO:0000256" key="4">
    <source>
        <dbReference type="ARBA" id="ARBA00022964"/>
    </source>
</evidence>
<evidence type="ECO:0000313" key="9">
    <source>
        <dbReference type="Proteomes" id="UP001500713"/>
    </source>
</evidence>
<keyword evidence="3" id="KW-0847">Vitamin C</keyword>
<proteinExistence type="predicted"/>
<dbReference type="PANTHER" id="PTHR41536:SF1">
    <property type="entry name" value="PKHD-TYPE HYDROXYLASE YBIX"/>
    <property type="match status" value="1"/>
</dbReference>
<protein>
    <submittedName>
        <fullName evidence="8">Fe2+-dependent dioxygenase</fullName>
    </submittedName>
</protein>
<comment type="caution">
    <text evidence="8">The sequence shown here is derived from an EMBL/GenBank/DDBJ whole genome shotgun (WGS) entry which is preliminary data.</text>
</comment>
<evidence type="ECO:0000256" key="3">
    <source>
        <dbReference type="ARBA" id="ARBA00022896"/>
    </source>
</evidence>
<feature type="domain" description="Fe2OG dioxygenase" evidence="7">
    <location>
        <begin position="74"/>
        <end position="172"/>
    </location>
</feature>
<dbReference type="InterPro" id="IPR023550">
    <property type="entry name" value="PKHD_hydroxylase"/>
</dbReference>
<dbReference type="InterPro" id="IPR006620">
    <property type="entry name" value="Pro_4_hyd_alph"/>
</dbReference>
<keyword evidence="5" id="KW-0560">Oxidoreductase</keyword>
<evidence type="ECO:0000256" key="5">
    <source>
        <dbReference type="ARBA" id="ARBA00023002"/>
    </source>
</evidence>
<accession>A0ABP3KN47</accession>
<keyword evidence="6" id="KW-0408">Iron</keyword>
<dbReference type="PROSITE" id="PS51471">
    <property type="entry name" value="FE2OG_OXY"/>
    <property type="match status" value="1"/>
</dbReference>
<organism evidence="8 9">
    <name type="scientific">Parasphingorhabdus litoris</name>
    <dbReference type="NCBI Taxonomy" id="394733"/>
    <lineage>
        <taxon>Bacteria</taxon>
        <taxon>Pseudomonadati</taxon>
        <taxon>Pseudomonadota</taxon>
        <taxon>Alphaproteobacteria</taxon>
        <taxon>Sphingomonadales</taxon>
        <taxon>Sphingomonadaceae</taxon>
        <taxon>Parasphingorhabdus</taxon>
    </lineage>
</organism>
<dbReference type="NCBIfam" id="NF003974">
    <property type="entry name" value="PRK05467.1-3"/>
    <property type="match status" value="1"/>
</dbReference>
<evidence type="ECO:0000313" key="8">
    <source>
        <dbReference type="EMBL" id="GAA0483436.1"/>
    </source>
</evidence>
<dbReference type="RefSeq" id="WP_229956750.1">
    <property type="nucleotide sequence ID" value="NZ_BAAAEM010000003.1"/>
</dbReference>
<dbReference type="GO" id="GO:0051213">
    <property type="term" value="F:dioxygenase activity"/>
    <property type="evidence" value="ECO:0007669"/>
    <property type="project" value="UniProtKB-KW"/>
</dbReference>
<dbReference type="PANTHER" id="PTHR41536">
    <property type="entry name" value="PKHD-TYPE HYDROXYLASE YBIX"/>
    <property type="match status" value="1"/>
</dbReference>
<keyword evidence="2" id="KW-0479">Metal-binding</keyword>
<dbReference type="Proteomes" id="UP001500713">
    <property type="component" value="Unassembled WGS sequence"/>
</dbReference>
<reference evidence="9" key="1">
    <citation type="journal article" date="2019" name="Int. J. Syst. Evol. Microbiol.">
        <title>The Global Catalogue of Microorganisms (GCM) 10K type strain sequencing project: providing services to taxonomists for standard genome sequencing and annotation.</title>
        <authorList>
            <consortium name="The Broad Institute Genomics Platform"/>
            <consortium name="The Broad Institute Genome Sequencing Center for Infectious Disease"/>
            <person name="Wu L."/>
            <person name="Ma J."/>
        </authorList>
    </citation>
    <scope>NUCLEOTIDE SEQUENCE [LARGE SCALE GENOMIC DNA]</scope>
    <source>
        <strain evidence="9">JCM 14162</strain>
    </source>
</reference>
<dbReference type="Gene3D" id="2.60.120.620">
    <property type="entry name" value="q2cbj1_9rhob like domain"/>
    <property type="match status" value="1"/>
</dbReference>
<keyword evidence="9" id="KW-1185">Reference proteome</keyword>
<keyword evidence="4 8" id="KW-0223">Dioxygenase</keyword>
<dbReference type="InterPro" id="IPR005123">
    <property type="entry name" value="Oxoglu/Fe-dep_dioxygenase_dom"/>
</dbReference>
<gene>
    <name evidence="8" type="ORF">GCM10009096_27330</name>
</gene>
<evidence type="ECO:0000259" key="7">
    <source>
        <dbReference type="PROSITE" id="PS51471"/>
    </source>
</evidence>
<evidence type="ECO:0000256" key="2">
    <source>
        <dbReference type="ARBA" id="ARBA00022723"/>
    </source>
</evidence>
<dbReference type="InterPro" id="IPR044862">
    <property type="entry name" value="Pro_4_hyd_alph_FE2OG_OXY"/>
</dbReference>
<name>A0ABP3KN47_9SPHN</name>
<dbReference type="SMART" id="SM00702">
    <property type="entry name" value="P4Hc"/>
    <property type="match status" value="1"/>
</dbReference>
<comment type="cofactor">
    <cofactor evidence="1">
        <name>L-ascorbate</name>
        <dbReference type="ChEBI" id="CHEBI:38290"/>
    </cofactor>
</comment>
<evidence type="ECO:0000256" key="1">
    <source>
        <dbReference type="ARBA" id="ARBA00001961"/>
    </source>
</evidence>
<dbReference type="EMBL" id="BAAAEM010000003">
    <property type="protein sequence ID" value="GAA0483436.1"/>
    <property type="molecule type" value="Genomic_DNA"/>
</dbReference>